<organism evidence="1 2">
    <name type="scientific">Candidatus Methanomarinus sp</name>
    <dbReference type="NCBI Taxonomy" id="3386244"/>
    <lineage>
        <taxon>Archaea</taxon>
        <taxon>Methanobacteriati</taxon>
        <taxon>Methanobacteriota</taxon>
        <taxon>Stenosarchaea group</taxon>
        <taxon>Methanomicrobia</taxon>
        <taxon>Methanosarcinales</taxon>
        <taxon>ANME-2 cluster</taxon>
        <taxon>Candidatus Methanocomedenaceae</taxon>
        <taxon>Candidatus Methanomarinus</taxon>
    </lineage>
</organism>
<gene>
    <name evidence="1" type="ORF">C5S46_01060</name>
</gene>
<proteinExistence type="predicted"/>
<sequence>AQIKGSDRPFLRKALDIADVIYSIHNTGSYDFIKKFIDPAVITDRYNVGFPIKRTFKFHKKDMEVVNVEIYRIENRFIKRDYH</sequence>
<reference evidence="1" key="1">
    <citation type="submission" date="2018-09" db="EMBL/GenBank/DDBJ databases">
        <title>A genomic encyclopedia of anaerobic methanotrophic archaea.</title>
        <authorList>
            <person name="Skennerton C.T."/>
            <person name="Chadwick G.L."/>
            <person name="Laso-Perez R."/>
            <person name="Leu A.O."/>
            <person name="Speth D.R."/>
            <person name="Yu H."/>
            <person name="Morgan-Lang C."/>
            <person name="Hatzenpichler R."/>
            <person name="Goudeau D."/>
            <person name="Malmstrom R."/>
            <person name="Woyke T."/>
            <person name="Hallam S."/>
            <person name="Tyson G.W."/>
            <person name="Wegener G."/>
            <person name="Boetius A."/>
            <person name="Orphan V.J."/>
        </authorList>
    </citation>
    <scope>NUCLEOTIDE SEQUENCE</scope>
    <source>
        <strain evidence="1">CONS3730D10UFb2</strain>
    </source>
</reference>
<evidence type="ECO:0000313" key="1">
    <source>
        <dbReference type="EMBL" id="TKY92362.1"/>
    </source>
</evidence>
<comment type="caution">
    <text evidence="1">The sequence shown here is derived from an EMBL/GenBank/DDBJ whole genome shotgun (WGS) entry which is preliminary data.</text>
</comment>
<keyword evidence="1" id="KW-0808">Transferase</keyword>
<protein>
    <submittedName>
        <fullName evidence="1">Methyltransferase</fullName>
    </submittedName>
</protein>
<dbReference type="EMBL" id="QYBA01000034">
    <property type="protein sequence ID" value="TKY92362.1"/>
    <property type="molecule type" value="Genomic_DNA"/>
</dbReference>
<dbReference type="Proteomes" id="UP000315423">
    <property type="component" value="Unassembled WGS sequence"/>
</dbReference>
<accession>A0AC61SCS2</accession>
<name>A0AC61SCS2_9EURY</name>
<evidence type="ECO:0000313" key="2">
    <source>
        <dbReference type="Proteomes" id="UP000315423"/>
    </source>
</evidence>
<keyword evidence="1" id="KW-0489">Methyltransferase</keyword>
<feature type="non-terminal residue" evidence="1">
    <location>
        <position position="1"/>
    </location>
</feature>